<evidence type="ECO:0000256" key="12">
    <source>
        <dbReference type="ARBA" id="ARBA00022801"/>
    </source>
</evidence>
<evidence type="ECO:0000256" key="8">
    <source>
        <dbReference type="ARBA" id="ARBA00022490"/>
    </source>
</evidence>
<dbReference type="InterPro" id="IPR001352">
    <property type="entry name" value="RNase_HII/HIII"/>
</dbReference>
<evidence type="ECO:0000256" key="7">
    <source>
        <dbReference type="ARBA" id="ARBA00019179"/>
    </source>
</evidence>
<evidence type="ECO:0000256" key="5">
    <source>
        <dbReference type="ARBA" id="ARBA00007383"/>
    </source>
</evidence>
<name>A0A645J9E5_9ZZZZ</name>
<keyword evidence="8" id="KW-0963">Cytoplasm</keyword>
<dbReference type="InterPro" id="IPR036397">
    <property type="entry name" value="RNaseH_sf"/>
</dbReference>
<comment type="cofactor">
    <cofactor evidence="2">
        <name>Mn(2+)</name>
        <dbReference type="ChEBI" id="CHEBI:29035"/>
    </cofactor>
</comment>
<dbReference type="GO" id="GO:0005737">
    <property type="term" value="C:cytoplasm"/>
    <property type="evidence" value="ECO:0007669"/>
    <property type="project" value="UniProtKB-SubCell"/>
</dbReference>
<evidence type="ECO:0000256" key="3">
    <source>
        <dbReference type="ARBA" id="ARBA00001946"/>
    </source>
</evidence>
<dbReference type="SUPFAM" id="SSF53098">
    <property type="entry name" value="Ribonuclease H-like"/>
    <property type="match status" value="1"/>
</dbReference>
<evidence type="ECO:0000256" key="1">
    <source>
        <dbReference type="ARBA" id="ARBA00000077"/>
    </source>
</evidence>
<organism evidence="15">
    <name type="scientific">bioreactor metagenome</name>
    <dbReference type="NCBI Taxonomy" id="1076179"/>
    <lineage>
        <taxon>unclassified sequences</taxon>
        <taxon>metagenomes</taxon>
        <taxon>ecological metagenomes</taxon>
    </lineage>
</organism>
<dbReference type="Pfam" id="PF01351">
    <property type="entry name" value="RNase_HII"/>
    <property type="match status" value="1"/>
</dbReference>
<comment type="subcellular location">
    <subcellularLocation>
        <location evidence="4">Cytoplasm</location>
    </subcellularLocation>
</comment>
<keyword evidence="11" id="KW-0255">Endonuclease</keyword>
<dbReference type="GO" id="GO:0004523">
    <property type="term" value="F:RNA-DNA hybrid ribonuclease activity"/>
    <property type="evidence" value="ECO:0007669"/>
    <property type="project" value="UniProtKB-EC"/>
</dbReference>
<dbReference type="GO" id="GO:0003723">
    <property type="term" value="F:RNA binding"/>
    <property type="evidence" value="ECO:0007669"/>
    <property type="project" value="InterPro"/>
</dbReference>
<proteinExistence type="inferred from homology"/>
<dbReference type="GO" id="GO:0032299">
    <property type="term" value="C:ribonuclease H2 complex"/>
    <property type="evidence" value="ECO:0007669"/>
    <property type="project" value="TreeGrafter"/>
</dbReference>
<dbReference type="GO" id="GO:0046872">
    <property type="term" value="F:metal ion binding"/>
    <property type="evidence" value="ECO:0007669"/>
    <property type="project" value="UniProtKB-KW"/>
</dbReference>
<evidence type="ECO:0000256" key="6">
    <source>
        <dbReference type="ARBA" id="ARBA00012180"/>
    </source>
</evidence>
<evidence type="ECO:0000256" key="9">
    <source>
        <dbReference type="ARBA" id="ARBA00022722"/>
    </source>
</evidence>
<keyword evidence="10" id="KW-0479">Metal-binding</keyword>
<comment type="cofactor">
    <cofactor evidence="3">
        <name>Mg(2+)</name>
        <dbReference type="ChEBI" id="CHEBI:18420"/>
    </cofactor>
</comment>
<evidence type="ECO:0000256" key="13">
    <source>
        <dbReference type="ARBA" id="ARBA00023211"/>
    </source>
</evidence>
<keyword evidence="12 15" id="KW-0378">Hydrolase</keyword>
<dbReference type="InterPro" id="IPR022898">
    <property type="entry name" value="RNase_HII"/>
</dbReference>
<dbReference type="GO" id="GO:0006298">
    <property type="term" value="P:mismatch repair"/>
    <property type="evidence" value="ECO:0007669"/>
    <property type="project" value="TreeGrafter"/>
</dbReference>
<keyword evidence="9" id="KW-0540">Nuclease</keyword>
<evidence type="ECO:0000256" key="4">
    <source>
        <dbReference type="ARBA" id="ARBA00004496"/>
    </source>
</evidence>
<comment type="caution">
    <text evidence="15">The sequence shown here is derived from an EMBL/GenBank/DDBJ whole genome shotgun (WGS) entry which is preliminary data.</text>
</comment>
<dbReference type="CDD" id="cd07182">
    <property type="entry name" value="RNase_HII_bacteria_HII_like"/>
    <property type="match status" value="1"/>
</dbReference>
<gene>
    <name evidence="15" type="primary">rnhB_54</name>
    <name evidence="15" type="ORF">SDC9_208016</name>
</gene>
<sequence length="111" mass="12589">MIRAINNLKIPYDGILTDAMPIKGYSCPILPIIKGDEKSITIAAASILAKVTRDNIMLELDKKYPVYDFKNNKGYATKKHLQALEKHGICKEHRKTFEPVFSMLKPKLDLT</sequence>
<dbReference type="EMBL" id="VSSQ01135356">
    <property type="protein sequence ID" value="MPN60288.1"/>
    <property type="molecule type" value="Genomic_DNA"/>
</dbReference>
<comment type="catalytic activity">
    <reaction evidence="1">
        <text>Endonucleolytic cleavage to 5'-phosphomonoester.</text>
        <dbReference type="EC" id="3.1.26.4"/>
    </reaction>
</comment>
<reference evidence="15" key="1">
    <citation type="submission" date="2019-08" db="EMBL/GenBank/DDBJ databases">
        <authorList>
            <person name="Kucharzyk K."/>
            <person name="Murdoch R.W."/>
            <person name="Higgins S."/>
            <person name="Loffler F."/>
        </authorList>
    </citation>
    <scope>NUCLEOTIDE SEQUENCE</scope>
</reference>
<dbReference type="EC" id="3.1.26.4" evidence="6"/>
<dbReference type="Gene3D" id="3.30.420.10">
    <property type="entry name" value="Ribonuclease H-like superfamily/Ribonuclease H"/>
    <property type="match status" value="1"/>
</dbReference>
<dbReference type="PROSITE" id="PS51975">
    <property type="entry name" value="RNASE_H_2"/>
    <property type="match status" value="1"/>
</dbReference>
<evidence type="ECO:0000256" key="11">
    <source>
        <dbReference type="ARBA" id="ARBA00022759"/>
    </source>
</evidence>
<dbReference type="PANTHER" id="PTHR10954">
    <property type="entry name" value="RIBONUCLEASE H2 SUBUNIT A"/>
    <property type="match status" value="1"/>
</dbReference>
<dbReference type="InterPro" id="IPR024567">
    <property type="entry name" value="RNase_HII/HIII_dom"/>
</dbReference>
<accession>A0A645J9E5</accession>
<evidence type="ECO:0000259" key="14">
    <source>
        <dbReference type="PROSITE" id="PS51975"/>
    </source>
</evidence>
<protein>
    <recommendedName>
        <fullName evidence="7">Ribonuclease HII</fullName>
        <ecNumber evidence="6">3.1.26.4</ecNumber>
    </recommendedName>
</protein>
<dbReference type="PANTHER" id="PTHR10954:SF18">
    <property type="entry name" value="RIBONUCLEASE HII"/>
    <property type="match status" value="1"/>
</dbReference>
<keyword evidence="13" id="KW-0464">Manganese</keyword>
<comment type="similarity">
    <text evidence="5">Belongs to the RNase HII family.</text>
</comment>
<dbReference type="InterPro" id="IPR012337">
    <property type="entry name" value="RNaseH-like_sf"/>
</dbReference>
<feature type="domain" description="RNase H type-2" evidence="14">
    <location>
        <begin position="1"/>
        <end position="109"/>
    </location>
</feature>
<dbReference type="AlphaFoldDB" id="A0A645J9E5"/>
<evidence type="ECO:0000313" key="15">
    <source>
        <dbReference type="EMBL" id="MPN60288.1"/>
    </source>
</evidence>
<evidence type="ECO:0000256" key="10">
    <source>
        <dbReference type="ARBA" id="ARBA00022723"/>
    </source>
</evidence>
<evidence type="ECO:0000256" key="2">
    <source>
        <dbReference type="ARBA" id="ARBA00001936"/>
    </source>
</evidence>
<dbReference type="GO" id="GO:0043137">
    <property type="term" value="P:DNA replication, removal of RNA primer"/>
    <property type="evidence" value="ECO:0007669"/>
    <property type="project" value="TreeGrafter"/>
</dbReference>